<protein>
    <recommendedName>
        <fullName evidence="2">HEAT repeat domain-containing protein</fullName>
    </recommendedName>
</protein>
<accession>X0T2G6</accession>
<dbReference type="SUPFAM" id="SSF48371">
    <property type="entry name" value="ARM repeat"/>
    <property type="match status" value="1"/>
</dbReference>
<dbReference type="InterPro" id="IPR016024">
    <property type="entry name" value="ARM-type_fold"/>
</dbReference>
<dbReference type="InterPro" id="IPR011989">
    <property type="entry name" value="ARM-like"/>
</dbReference>
<proteinExistence type="predicted"/>
<name>X0T2G6_9ZZZZ</name>
<evidence type="ECO:0000313" key="1">
    <source>
        <dbReference type="EMBL" id="GAF82372.1"/>
    </source>
</evidence>
<sequence length="353" mass="37952">RLSDAKGKMRIVLMDLVARRRTAAAAPALGKAADDADPAVRAAALAGLGAVIETAYLPKLTARLATTKDAKEAAALDKALQDVCLRSQDREAAAARLAATMPAADGPVKVRILETLNIVGGAKSLETVAAAARSDNKELRDAAFRVLGKWKSVDAAPILLDLHNNVDDKRFKIRAIRAYIRIARQFDMPAERRAAMCRTALKTAARDADKRLVLEVLLRYPSNEMQAIALEAAKTPALKDEAMLVVIGMAGKGINRAELGKALAQAGHKPVKLEIVKAGYGAGKKTKDVTKILRQYAKNRRIIFLPSASYNVSFGGDPAPNIVKQLKIKYRINGKEGEVSLNENATIVLPIPK</sequence>
<feature type="non-terminal residue" evidence="1">
    <location>
        <position position="1"/>
    </location>
</feature>
<dbReference type="EMBL" id="BARS01006037">
    <property type="protein sequence ID" value="GAF82372.1"/>
    <property type="molecule type" value="Genomic_DNA"/>
</dbReference>
<dbReference type="AlphaFoldDB" id="X0T2G6"/>
<reference evidence="1" key="1">
    <citation type="journal article" date="2014" name="Front. Microbiol.">
        <title>High frequency of phylogenetically diverse reductive dehalogenase-homologous genes in deep subseafloor sedimentary metagenomes.</title>
        <authorList>
            <person name="Kawai M."/>
            <person name="Futagami T."/>
            <person name="Toyoda A."/>
            <person name="Takaki Y."/>
            <person name="Nishi S."/>
            <person name="Hori S."/>
            <person name="Arai W."/>
            <person name="Tsubouchi T."/>
            <person name="Morono Y."/>
            <person name="Uchiyama I."/>
            <person name="Ito T."/>
            <person name="Fujiyama A."/>
            <person name="Inagaki F."/>
            <person name="Takami H."/>
        </authorList>
    </citation>
    <scope>NUCLEOTIDE SEQUENCE</scope>
    <source>
        <strain evidence="1">Expedition CK06-06</strain>
    </source>
</reference>
<dbReference type="Gene3D" id="1.25.10.10">
    <property type="entry name" value="Leucine-rich Repeat Variant"/>
    <property type="match status" value="1"/>
</dbReference>
<evidence type="ECO:0008006" key="2">
    <source>
        <dbReference type="Google" id="ProtNLM"/>
    </source>
</evidence>
<organism evidence="1">
    <name type="scientific">marine sediment metagenome</name>
    <dbReference type="NCBI Taxonomy" id="412755"/>
    <lineage>
        <taxon>unclassified sequences</taxon>
        <taxon>metagenomes</taxon>
        <taxon>ecological metagenomes</taxon>
    </lineage>
</organism>
<comment type="caution">
    <text evidence="1">The sequence shown here is derived from an EMBL/GenBank/DDBJ whole genome shotgun (WGS) entry which is preliminary data.</text>
</comment>
<gene>
    <name evidence="1" type="ORF">S01H1_11812</name>
</gene>